<keyword evidence="3 4" id="KW-0539">Nucleus</keyword>
<dbReference type="Pfam" id="PF02671">
    <property type="entry name" value="PAH"/>
    <property type="match status" value="3"/>
</dbReference>
<dbReference type="EMBL" id="UYYG01001197">
    <property type="protein sequence ID" value="VDN59984.1"/>
    <property type="molecule type" value="Genomic_DNA"/>
</dbReference>
<dbReference type="Pfam" id="PF08295">
    <property type="entry name" value="Sin3_corepress"/>
    <property type="match status" value="1"/>
</dbReference>
<evidence type="ECO:0000313" key="9">
    <source>
        <dbReference type="Proteomes" id="UP000274756"/>
    </source>
</evidence>
<dbReference type="GO" id="GO:0003714">
    <property type="term" value="F:transcription corepressor activity"/>
    <property type="evidence" value="ECO:0007669"/>
    <property type="project" value="InterPro"/>
</dbReference>
<keyword evidence="2" id="KW-0678">Repressor</keyword>
<evidence type="ECO:0000256" key="4">
    <source>
        <dbReference type="PROSITE-ProRule" id="PRU00810"/>
    </source>
</evidence>
<feature type="compositionally biased region" description="Polar residues" evidence="5">
    <location>
        <begin position="151"/>
        <end position="170"/>
    </location>
</feature>
<dbReference type="GO" id="GO:0070822">
    <property type="term" value="C:Sin3-type complex"/>
    <property type="evidence" value="ECO:0007669"/>
    <property type="project" value="TreeGrafter"/>
</dbReference>
<evidence type="ECO:0000313" key="10">
    <source>
        <dbReference type="WBParaSite" id="DME_0000732101-mRNA-1"/>
    </source>
</evidence>
<dbReference type="FunFam" id="1.20.1160.11:FF:000001">
    <property type="entry name" value="Paired amphipathic helix protein Sin3"/>
    <property type="match status" value="1"/>
</dbReference>
<dbReference type="SUPFAM" id="SSF47762">
    <property type="entry name" value="PAH2 domain"/>
    <property type="match status" value="3"/>
</dbReference>
<organism evidence="8 10">
    <name type="scientific">Dracunculus medinensis</name>
    <name type="common">Guinea worm</name>
    <dbReference type="NCBI Taxonomy" id="318479"/>
    <lineage>
        <taxon>Eukaryota</taxon>
        <taxon>Metazoa</taxon>
        <taxon>Ecdysozoa</taxon>
        <taxon>Nematoda</taxon>
        <taxon>Chromadorea</taxon>
        <taxon>Rhabditida</taxon>
        <taxon>Spirurina</taxon>
        <taxon>Dracunculoidea</taxon>
        <taxon>Dracunculidae</taxon>
        <taxon>Dracunculus</taxon>
    </lineage>
</organism>
<dbReference type="InterPro" id="IPR013194">
    <property type="entry name" value="HDAC_interact_dom"/>
</dbReference>
<evidence type="ECO:0000256" key="5">
    <source>
        <dbReference type="SAM" id="MobiDB-lite"/>
    </source>
</evidence>
<dbReference type="SMART" id="SM00761">
    <property type="entry name" value="HDAC_interact"/>
    <property type="match status" value="1"/>
</dbReference>
<dbReference type="InterPro" id="IPR036600">
    <property type="entry name" value="PAH_sf"/>
</dbReference>
<dbReference type="PANTHER" id="PTHR12346:SF0">
    <property type="entry name" value="SIN3A, ISOFORM G"/>
    <property type="match status" value="1"/>
</dbReference>
<dbReference type="PROSITE" id="PS51477">
    <property type="entry name" value="PAH"/>
    <property type="match status" value="2"/>
</dbReference>
<dbReference type="STRING" id="318479.A0A158Q5G7"/>
<evidence type="ECO:0000259" key="6">
    <source>
        <dbReference type="SMART" id="SM00761"/>
    </source>
</evidence>
<dbReference type="WBParaSite" id="DME_0000732101-mRNA-1">
    <property type="protein sequence ID" value="DME_0000732101-mRNA-1"/>
    <property type="gene ID" value="DME_0000732101"/>
</dbReference>
<dbReference type="GO" id="GO:0000122">
    <property type="term" value="P:negative regulation of transcription by RNA polymerase II"/>
    <property type="evidence" value="ECO:0007669"/>
    <property type="project" value="TreeGrafter"/>
</dbReference>
<evidence type="ECO:0000256" key="3">
    <source>
        <dbReference type="ARBA" id="ARBA00023242"/>
    </source>
</evidence>
<reference evidence="7 9" key="2">
    <citation type="submission" date="2018-11" db="EMBL/GenBank/DDBJ databases">
        <authorList>
            <consortium name="Pathogen Informatics"/>
        </authorList>
    </citation>
    <scope>NUCLEOTIDE SEQUENCE [LARGE SCALE GENOMIC DNA]</scope>
</reference>
<gene>
    <name evidence="7" type="ORF">DME_LOCUS9957</name>
</gene>
<comment type="subcellular location">
    <subcellularLocation>
        <location evidence="1 4">Nucleus</location>
    </subcellularLocation>
</comment>
<sequence length="1251" mass="145400">MHTLRLRVEDALSYLELVKQRYAHAPDTYIEFLDIMKDFKSQAIDTPEVIHRVSRLFRLSPSLITGFNAFLPPGFEVCTSGSKIFIREPCGRTQIIYDGAQDQQQSVEDTMEQERVVTHPEMHCHPQSASCHETDEQCRSSDSSQQKSDSNETSNPITTSTFSSKLSNDSSSAGPSAFDHAIAYDIFISHEESLLSNYRYNYYNHIQQSKARFQHQPHIYHQFLDILHAYQDLHEDSPKRDILAESQVYNSVASLFENEPDLIREFSLYLPGVCGILDKSTQNSDLAFKSKTSKDGSRATLVISPQPVCVPNEGTVIATNCASSTSLKRHLQRQPAIIRKKAKFGAVDVVSNDYNHDDLIKNVQRLLNPDSFQNFLRCLLLYNQGITSKHELIELVTPYLSKRPELTKYLMDLISNNRSPENQLIVDENRRKIKASEETSSELSSHKKDYATGKRLGISYRALPESYSRVKCSGRTPLCQSVLNDTWVSFPSWSSEDTSCVHSKKSQFEEFMYRMEDERFELDIVIEVNKSAINTLEFLQRKMTRMGKEDLAKFKLDSSLGATSPTIMYRALKRVYGFASYFALLIKSLKTILQRKVIFRENANKMLEGAQRNPALVVPRLLQRLRGKEKEWREQQAGFNRIWREQTEKYYAKSLDHQAFTFKANDMKQLRSKMIIHQFETLYDERETRIEETSSIESGPHCIYKYPKDMNVLYDVNDLIIHYVRRQTNIQISEKRYIKRFLRRLIPELFNIDPQELSDDEDGEETDFNEKMDAETESGIRPTRRNCAIKEEKSGETKLLHNTDSHQKIQKIDATEILQASVEESISAPDKLQKKGTAYRLIYGANSWCIFLRLHQALCDRLARLKKINADLLENYQVEERIRYGQKEALRQCSVGRVEHNLQSDEDFGLNLLKKSRQCPENFYRTTILEIKNLLDGHIENMAFEDSIRCMFGTEAYITFTMDKIISTIGRQLQSMASDELQSNISTFELYNRYRLEHPPIMYVQSTNVKNIEAVYEKAAQQVFANQNCYKTYFLHSSNCVSVELIDSDVIEENGEKTKGEDHKWNSYVNLWLIRKKTCHEDLTSLDTKEQQKLFERMSESPVFLMRLVRQGMERYRKREEDVKRKGKCRSRFQPNEKHRTFLNITEDLHVRFSQENNYQMRFVHGSFEFLLRGGAPKRGHSKHKTLVARRKERFTTWLEEKLCEDNVVAPRNWLSDGSKIIPVKHPAYAYLTYNRYVTTNDDIAPSASLP</sequence>
<keyword evidence="9" id="KW-1185">Reference proteome</keyword>
<protein>
    <submittedName>
        <fullName evidence="10">HDAC_interact domain-containing protein</fullName>
    </submittedName>
</protein>
<feature type="compositionally biased region" description="Acidic residues" evidence="5">
    <location>
        <begin position="756"/>
        <end position="767"/>
    </location>
</feature>
<name>A0A158Q5G7_DRAME</name>
<dbReference type="PANTHER" id="PTHR12346">
    <property type="entry name" value="SIN3B-RELATED"/>
    <property type="match status" value="1"/>
</dbReference>
<dbReference type="Gene3D" id="1.20.1160.11">
    <property type="entry name" value="Paired amphipathic helix"/>
    <property type="match status" value="3"/>
</dbReference>
<accession>A0A158Q5G7</accession>
<reference evidence="10" key="1">
    <citation type="submission" date="2016-04" db="UniProtKB">
        <authorList>
            <consortium name="WormBaseParasite"/>
        </authorList>
    </citation>
    <scope>IDENTIFICATION</scope>
</reference>
<dbReference type="Pfam" id="PF16879">
    <property type="entry name" value="Sin3a_C"/>
    <property type="match status" value="1"/>
</dbReference>
<dbReference type="InterPro" id="IPR031693">
    <property type="entry name" value="Sin3_C"/>
</dbReference>
<evidence type="ECO:0000256" key="1">
    <source>
        <dbReference type="ARBA" id="ARBA00004123"/>
    </source>
</evidence>
<feature type="region of interest" description="Disordered" evidence="5">
    <location>
        <begin position="122"/>
        <end position="170"/>
    </location>
</feature>
<evidence type="ECO:0000256" key="2">
    <source>
        <dbReference type="ARBA" id="ARBA00022491"/>
    </source>
</evidence>
<feature type="region of interest" description="Disordered" evidence="5">
    <location>
        <begin position="755"/>
        <end position="780"/>
    </location>
</feature>
<feature type="domain" description="Histone deacetylase interacting" evidence="6">
    <location>
        <begin position="452"/>
        <end position="553"/>
    </location>
</feature>
<evidence type="ECO:0000313" key="7">
    <source>
        <dbReference type="EMBL" id="VDN59984.1"/>
    </source>
</evidence>
<proteinExistence type="predicted"/>
<dbReference type="Proteomes" id="UP000038040">
    <property type="component" value="Unplaced"/>
</dbReference>
<dbReference type="InterPro" id="IPR039774">
    <property type="entry name" value="Sin3-like"/>
</dbReference>
<dbReference type="InterPro" id="IPR003822">
    <property type="entry name" value="PAH"/>
</dbReference>
<evidence type="ECO:0000313" key="8">
    <source>
        <dbReference type="Proteomes" id="UP000038040"/>
    </source>
</evidence>
<dbReference type="Proteomes" id="UP000274756">
    <property type="component" value="Unassembled WGS sequence"/>
</dbReference>
<dbReference type="OrthoDB" id="10265969at2759"/>
<dbReference type="AlphaFoldDB" id="A0A158Q5G7"/>